<evidence type="ECO:0000256" key="10">
    <source>
        <dbReference type="PROSITE-ProRule" id="PRU10141"/>
    </source>
</evidence>
<dbReference type="Gene3D" id="1.10.510.10">
    <property type="entry name" value="Transferase(Phosphotransferase) domain 1"/>
    <property type="match status" value="1"/>
</dbReference>
<dbReference type="InterPro" id="IPR000719">
    <property type="entry name" value="Prot_kinase_dom"/>
</dbReference>
<proteinExistence type="inferred from homology"/>
<feature type="binding site" evidence="10">
    <location>
        <position position="83"/>
    </location>
    <ligand>
        <name>ATP</name>
        <dbReference type="ChEBI" id="CHEBI:30616"/>
    </ligand>
</feature>
<evidence type="ECO:0000256" key="9">
    <source>
        <dbReference type="ARBA" id="ARBA00078109"/>
    </source>
</evidence>
<dbReference type="InterPro" id="IPR008271">
    <property type="entry name" value="Ser/Thr_kinase_AS"/>
</dbReference>
<dbReference type="AlphaFoldDB" id="A0A0P9EX02"/>
<dbReference type="GeneID" id="28974145"/>
<dbReference type="InterPro" id="IPR017441">
    <property type="entry name" value="Protein_kinase_ATP_BS"/>
</dbReference>
<dbReference type="Pfam" id="PF00069">
    <property type="entry name" value="Pkinase"/>
    <property type="match status" value="1"/>
</dbReference>
<dbReference type="PANTHER" id="PTHR24346">
    <property type="entry name" value="MAP/MICROTUBULE AFFINITY-REGULATING KINASE"/>
    <property type="match status" value="1"/>
</dbReference>
<dbReference type="CDD" id="cd13994">
    <property type="entry name" value="STKc_HAL4_like"/>
    <property type="match status" value="1"/>
</dbReference>
<evidence type="ECO:0000256" key="12">
    <source>
        <dbReference type="SAM" id="MobiDB-lite"/>
    </source>
</evidence>
<dbReference type="GO" id="GO:0035556">
    <property type="term" value="P:intracellular signal transduction"/>
    <property type="evidence" value="ECO:0007669"/>
    <property type="project" value="TreeGrafter"/>
</dbReference>
<feature type="domain" description="Protein kinase" evidence="13">
    <location>
        <begin position="52"/>
        <end position="321"/>
    </location>
</feature>
<evidence type="ECO:0000256" key="3">
    <source>
        <dbReference type="ARBA" id="ARBA00022679"/>
    </source>
</evidence>
<evidence type="ECO:0000256" key="4">
    <source>
        <dbReference type="ARBA" id="ARBA00022741"/>
    </source>
</evidence>
<reference evidence="14 15" key="1">
    <citation type="journal article" date="2015" name="Front. Microbiol.">
        <title>Genome sequence of the plant growth promoting endophytic yeast Rhodotorula graminis WP1.</title>
        <authorList>
            <person name="Firrincieli A."/>
            <person name="Otillar R."/>
            <person name="Salamov A."/>
            <person name="Schmutz J."/>
            <person name="Khan Z."/>
            <person name="Redman R.S."/>
            <person name="Fleck N.D."/>
            <person name="Lindquist E."/>
            <person name="Grigoriev I.V."/>
            <person name="Doty S.L."/>
        </authorList>
    </citation>
    <scope>NUCLEOTIDE SEQUENCE [LARGE SCALE GENOMIC DNA]</scope>
    <source>
        <strain evidence="14 15">WP1</strain>
    </source>
</reference>
<evidence type="ECO:0000256" key="5">
    <source>
        <dbReference type="ARBA" id="ARBA00022777"/>
    </source>
</evidence>
<protein>
    <recommendedName>
        <fullName evidence="1">non-specific serine/threonine protein kinase</fullName>
        <ecNumber evidence="1">2.7.11.1</ecNumber>
    </recommendedName>
    <alternativeName>
        <fullName evidence="9">Halotolerance protein 4</fullName>
    </alternativeName>
</protein>
<dbReference type="GO" id="GO:0005634">
    <property type="term" value="C:nucleus"/>
    <property type="evidence" value="ECO:0007669"/>
    <property type="project" value="TreeGrafter"/>
</dbReference>
<evidence type="ECO:0000256" key="1">
    <source>
        <dbReference type="ARBA" id="ARBA00012513"/>
    </source>
</evidence>
<dbReference type="SUPFAM" id="SSF56112">
    <property type="entry name" value="Protein kinase-like (PK-like)"/>
    <property type="match status" value="1"/>
</dbReference>
<dbReference type="GO" id="GO:0005524">
    <property type="term" value="F:ATP binding"/>
    <property type="evidence" value="ECO:0007669"/>
    <property type="project" value="UniProtKB-UniRule"/>
</dbReference>
<dbReference type="PROSITE" id="PS50011">
    <property type="entry name" value="PROTEIN_KINASE_DOM"/>
    <property type="match status" value="1"/>
</dbReference>
<evidence type="ECO:0000256" key="7">
    <source>
        <dbReference type="ARBA" id="ARBA00047899"/>
    </source>
</evidence>
<dbReference type="GO" id="GO:0004674">
    <property type="term" value="F:protein serine/threonine kinase activity"/>
    <property type="evidence" value="ECO:0007669"/>
    <property type="project" value="UniProtKB-KW"/>
</dbReference>
<comment type="catalytic activity">
    <reaction evidence="8">
        <text>L-seryl-[protein] + ATP = O-phospho-L-seryl-[protein] + ADP + H(+)</text>
        <dbReference type="Rhea" id="RHEA:17989"/>
        <dbReference type="Rhea" id="RHEA-COMP:9863"/>
        <dbReference type="Rhea" id="RHEA-COMP:11604"/>
        <dbReference type="ChEBI" id="CHEBI:15378"/>
        <dbReference type="ChEBI" id="CHEBI:29999"/>
        <dbReference type="ChEBI" id="CHEBI:30616"/>
        <dbReference type="ChEBI" id="CHEBI:83421"/>
        <dbReference type="ChEBI" id="CHEBI:456216"/>
        <dbReference type="EC" id="2.7.11.1"/>
    </reaction>
</comment>
<dbReference type="FunFam" id="1.10.510.10:FF:000183">
    <property type="entry name" value="Serine/threonine-protein kinase hal4"/>
    <property type="match status" value="1"/>
</dbReference>
<dbReference type="STRING" id="578459.A0A0P9EX02"/>
<dbReference type="Proteomes" id="UP000053890">
    <property type="component" value="Unassembled WGS sequence"/>
</dbReference>
<evidence type="ECO:0000313" key="14">
    <source>
        <dbReference type="EMBL" id="KPV71658.1"/>
    </source>
</evidence>
<keyword evidence="2 11" id="KW-0723">Serine/threonine-protein kinase</keyword>
<dbReference type="SMART" id="SM00220">
    <property type="entry name" value="S_TKc"/>
    <property type="match status" value="1"/>
</dbReference>
<dbReference type="GO" id="GO:0030003">
    <property type="term" value="P:intracellular monoatomic cation homeostasis"/>
    <property type="evidence" value="ECO:0007669"/>
    <property type="project" value="UniProtKB-ARBA"/>
</dbReference>
<dbReference type="EC" id="2.7.11.1" evidence="1"/>
<keyword evidence="15" id="KW-1185">Reference proteome</keyword>
<comment type="catalytic activity">
    <reaction evidence="7">
        <text>L-threonyl-[protein] + ATP = O-phospho-L-threonyl-[protein] + ADP + H(+)</text>
        <dbReference type="Rhea" id="RHEA:46608"/>
        <dbReference type="Rhea" id="RHEA-COMP:11060"/>
        <dbReference type="Rhea" id="RHEA-COMP:11605"/>
        <dbReference type="ChEBI" id="CHEBI:15378"/>
        <dbReference type="ChEBI" id="CHEBI:30013"/>
        <dbReference type="ChEBI" id="CHEBI:30616"/>
        <dbReference type="ChEBI" id="CHEBI:61977"/>
        <dbReference type="ChEBI" id="CHEBI:456216"/>
        <dbReference type="EC" id="2.7.11.1"/>
    </reaction>
</comment>
<evidence type="ECO:0000256" key="8">
    <source>
        <dbReference type="ARBA" id="ARBA00048679"/>
    </source>
</evidence>
<dbReference type="PROSITE" id="PS00107">
    <property type="entry name" value="PROTEIN_KINASE_ATP"/>
    <property type="match status" value="1"/>
</dbReference>
<evidence type="ECO:0000256" key="11">
    <source>
        <dbReference type="RuleBase" id="RU000304"/>
    </source>
</evidence>
<gene>
    <name evidence="14" type="ORF">RHOBADRAFT_40247</name>
</gene>
<keyword evidence="3" id="KW-0808">Transferase</keyword>
<dbReference type="InterPro" id="IPR011009">
    <property type="entry name" value="Kinase-like_dom_sf"/>
</dbReference>
<organism evidence="14 15">
    <name type="scientific">Rhodotorula graminis (strain WP1)</name>
    <dbReference type="NCBI Taxonomy" id="578459"/>
    <lineage>
        <taxon>Eukaryota</taxon>
        <taxon>Fungi</taxon>
        <taxon>Dikarya</taxon>
        <taxon>Basidiomycota</taxon>
        <taxon>Pucciniomycotina</taxon>
        <taxon>Microbotryomycetes</taxon>
        <taxon>Sporidiobolales</taxon>
        <taxon>Sporidiobolaceae</taxon>
        <taxon>Rhodotorula</taxon>
    </lineage>
</organism>
<keyword evidence="4 10" id="KW-0547">Nucleotide-binding</keyword>
<dbReference type="OrthoDB" id="6513151at2759"/>
<keyword evidence="6 10" id="KW-0067">ATP-binding</keyword>
<evidence type="ECO:0000256" key="2">
    <source>
        <dbReference type="ARBA" id="ARBA00022527"/>
    </source>
</evidence>
<evidence type="ECO:0000313" key="15">
    <source>
        <dbReference type="Proteomes" id="UP000053890"/>
    </source>
</evidence>
<dbReference type="RefSeq" id="XP_018267707.1">
    <property type="nucleotide sequence ID" value="XM_018413696.1"/>
</dbReference>
<accession>A0A0P9EX02</accession>
<evidence type="ECO:0000256" key="6">
    <source>
        <dbReference type="ARBA" id="ARBA00022840"/>
    </source>
</evidence>
<dbReference type="PANTHER" id="PTHR24346:SF51">
    <property type="entry name" value="PAS DOMAIN-CONTAINING SERINE_THREONINE-PROTEIN KINASE"/>
    <property type="match status" value="1"/>
</dbReference>
<keyword evidence="5" id="KW-0418">Kinase</keyword>
<dbReference type="GO" id="GO:0005829">
    <property type="term" value="C:cytosol"/>
    <property type="evidence" value="ECO:0007669"/>
    <property type="project" value="TreeGrafter"/>
</dbReference>
<dbReference type="GO" id="GO:0045719">
    <property type="term" value="P:negative regulation of glycogen biosynthetic process"/>
    <property type="evidence" value="ECO:0007669"/>
    <property type="project" value="TreeGrafter"/>
</dbReference>
<dbReference type="PROSITE" id="PS00108">
    <property type="entry name" value="PROTEIN_KINASE_ST"/>
    <property type="match status" value="1"/>
</dbReference>
<evidence type="ECO:0000259" key="13">
    <source>
        <dbReference type="PROSITE" id="PS50011"/>
    </source>
</evidence>
<dbReference type="EMBL" id="KQ474092">
    <property type="protein sequence ID" value="KPV71658.1"/>
    <property type="molecule type" value="Genomic_DNA"/>
</dbReference>
<feature type="compositionally biased region" description="Basic and acidic residues" evidence="12">
    <location>
        <begin position="14"/>
        <end position="25"/>
    </location>
</feature>
<dbReference type="OMA" id="ECCFRQI"/>
<sequence length="334" mass="37796">MRIKVQRKTSVTSRRSDDGRSDGEGANKSQYGGSERSRGGQSNASLTKKYGVCDKVIVGKGATAVVRLAHKWDRSTEKLYAVKEFRKRRKNETEKEYVKKLTSEFCISSTLHHHNVVETVDLVQDEQQHWCEVMEYCPGGDLYAVIKKGDLGPAEINSYFKQILSGVAYLHSMGVAHRDIKPENLLLDAKGHVKITDFGVSDVFRMCWERTTHLSKGLCGSEPYIAPEQFEQKEYDARLVDVWAVAIVFYCCTFGELPWRVAKRDDMSFGPYQQIYRTSSSTPPPLSNIVPRECRSVIRRMLNPDPKGRATIDEVLADAWVQDIPIIPPLAIPH</sequence>
<comment type="similarity">
    <text evidence="11">Belongs to the protein kinase superfamily.</text>
</comment>
<name>A0A0P9EX02_RHOGW</name>
<feature type="region of interest" description="Disordered" evidence="12">
    <location>
        <begin position="1"/>
        <end position="44"/>
    </location>
</feature>